<dbReference type="EMBL" id="BAAAXZ010000110">
    <property type="protein sequence ID" value="GAA2931134.1"/>
    <property type="molecule type" value="Genomic_DNA"/>
</dbReference>
<name>A0ABN3X0P5_STRTU</name>
<proteinExistence type="predicted"/>
<feature type="region of interest" description="Disordered" evidence="1">
    <location>
        <begin position="106"/>
        <end position="127"/>
    </location>
</feature>
<feature type="region of interest" description="Disordered" evidence="1">
    <location>
        <begin position="1"/>
        <end position="80"/>
    </location>
</feature>
<evidence type="ECO:0000313" key="3">
    <source>
        <dbReference type="Proteomes" id="UP001501102"/>
    </source>
</evidence>
<organism evidence="2 3">
    <name type="scientific">Streptomyces thioluteus</name>
    <dbReference type="NCBI Taxonomy" id="66431"/>
    <lineage>
        <taxon>Bacteria</taxon>
        <taxon>Bacillati</taxon>
        <taxon>Actinomycetota</taxon>
        <taxon>Actinomycetes</taxon>
        <taxon>Kitasatosporales</taxon>
        <taxon>Streptomycetaceae</taxon>
        <taxon>Streptomyces</taxon>
    </lineage>
</organism>
<feature type="compositionally biased region" description="Basic and acidic residues" evidence="1">
    <location>
        <begin position="1"/>
        <end position="17"/>
    </location>
</feature>
<accession>A0ABN3X0P5</accession>
<evidence type="ECO:0000256" key="1">
    <source>
        <dbReference type="SAM" id="MobiDB-lite"/>
    </source>
</evidence>
<keyword evidence="3" id="KW-1185">Reference proteome</keyword>
<protein>
    <submittedName>
        <fullName evidence="2">Uncharacterized protein</fullName>
    </submittedName>
</protein>
<dbReference type="Proteomes" id="UP001501102">
    <property type="component" value="Unassembled WGS sequence"/>
</dbReference>
<evidence type="ECO:0000313" key="2">
    <source>
        <dbReference type="EMBL" id="GAA2931134.1"/>
    </source>
</evidence>
<sequence>MWNEKSKGMGEGGRGKPVDPSATETTRPPIAKPGRAGRKNPPWTAPASRGNHLSWTAKTQPAPGRKPTAGTAGAHATDAGQSVRGLAAPWEPPGAKAVPGMKKKIGERAKEGRTNPAATEAWAAKKT</sequence>
<reference evidence="2 3" key="1">
    <citation type="journal article" date="2019" name="Int. J. Syst. Evol. Microbiol.">
        <title>The Global Catalogue of Microorganisms (GCM) 10K type strain sequencing project: providing services to taxonomists for standard genome sequencing and annotation.</title>
        <authorList>
            <consortium name="The Broad Institute Genomics Platform"/>
            <consortium name="The Broad Institute Genome Sequencing Center for Infectious Disease"/>
            <person name="Wu L."/>
            <person name="Ma J."/>
        </authorList>
    </citation>
    <scope>NUCLEOTIDE SEQUENCE [LARGE SCALE GENOMIC DNA]</scope>
    <source>
        <strain evidence="2 3">JCM 4087</strain>
    </source>
</reference>
<comment type="caution">
    <text evidence="2">The sequence shown here is derived from an EMBL/GenBank/DDBJ whole genome shotgun (WGS) entry which is preliminary data.</text>
</comment>
<gene>
    <name evidence="2" type="ORF">GCM10020221_28680</name>
</gene>
<feature type="compositionally biased region" description="Low complexity" evidence="1">
    <location>
        <begin position="68"/>
        <end position="80"/>
    </location>
</feature>